<dbReference type="RefSeq" id="WP_169524371.1">
    <property type="nucleotide sequence ID" value="NZ_JAAMPT010000208.1"/>
</dbReference>
<dbReference type="PROSITE" id="PS51257">
    <property type="entry name" value="PROKAR_LIPOPROTEIN"/>
    <property type="match status" value="1"/>
</dbReference>
<gene>
    <name evidence="1" type="ORF">G6042_10385</name>
</gene>
<organism evidence="1 2">
    <name type="scientific">Flavobacterium solisilvae</name>
    <dbReference type="NCBI Taxonomy" id="1852019"/>
    <lineage>
        <taxon>Bacteria</taxon>
        <taxon>Pseudomonadati</taxon>
        <taxon>Bacteroidota</taxon>
        <taxon>Flavobacteriia</taxon>
        <taxon>Flavobacteriales</taxon>
        <taxon>Flavobacteriaceae</taxon>
        <taxon>Flavobacterium</taxon>
    </lineage>
</organism>
<evidence type="ECO:0000313" key="2">
    <source>
        <dbReference type="Proteomes" id="UP000767947"/>
    </source>
</evidence>
<evidence type="ECO:0000313" key="1">
    <source>
        <dbReference type="EMBL" id="NMH25670.1"/>
    </source>
</evidence>
<sequence length="514" mass="53829">MIKNIKWLLMASLVIVSCNSDDEATVDPNSTDGTPLTAGSADFSKYVALGDSFAAGFSDNALFAEGQKNAYPNIIATQFALVGGGEFTTPFMADNIGGLLLNGNVINGVRLYFNGSTPVPVTGTPTTEVTNHLSGSFNNFGIPGAKSFHLIAPNYGNIAGLAASPATANPYFVRFSSSSSVSVLDDALAQNPTFFSLWIGGNDELGYATAGGDPLVNPLTPQATFDYAYNMIVSGLATNGRKGVIANLPSVTTLPHFHVIQYNQLTQANLTINGVNMISGLNAQLYGPLHNALAFLGQGDRINLLSTTGNNPMLMVDETLPNLATQLTAVLQGGGLDATTATVLGQVFGQARQTKSTDLIPLSASSRIGQLPSVAADGVASPVPSLLGQLGITFPLPDRYVLIPSEVAEIEAATEGYNATIEAAANTHGLALVNAKELMNQLNTIGITANNYTLTTTFVTGGMFSLDGIHPSPRGYALIANEFLKAINAKYGSNFKGVNVGTYRILYPKNPDNF</sequence>
<dbReference type="InterPro" id="IPR036514">
    <property type="entry name" value="SGNH_hydro_sf"/>
</dbReference>
<accession>A0ABX1QTT2</accession>
<protein>
    <submittedName>
        <fullName evidence="1">G-D-S-L family lipolytic protein</fullName>
    </submittedName>
</protein>
<dbReference type="Proteomes" id="UP000767947">
    <property type="component" value="Unassembled WGS sequence"/>
</dbReference>
<keyword evidence="2" id="KW-1185">Reference proteome</keyword>
<name>A0ABX1QTT2_9FLAO</name>
<proteinExistence type="predicted"/>
<dbReference type="SUPFAM" id="SSF52266">
    <property type="entry name" value="SGNH hydrolase"/>
    <property type="match status" value="2"/>
</dbReference>
<dbReference type="EMBL" id="JAAMPT010000208">
    <property type="protein sequence ID" value="NMH25670.1"/>
    <property type="molecule type" value="Genomic_DNA"/>
</dbReference>
<dbReference type="Gene3D" id="3.40.50.1110">
    <property type="entry name" value="SGNH hydrolase"/>
    <property type="match status" value="1"/>
</dbReference>
<comment type="caution">
    <text evidence="1">The sequence shown here is derived from an EMBL/GenBank/DDBJ whole genome shotgun (WGS) entry which is preliminary data.</text>
</comment>
<reference evidence="1 2" key="1">
    <citation type="submission" date="2020-02" db="EMBL/GenBank/DDBJ databases">
        <title>Flavobacterium sp. genome.</title>
        <authorList>
            <person name="Jung H.S."/>
            <person name="Baek J.H."/>
            <person name="Jeon C.O."/>
        </authorList>
    </citation>
    <scope>NUCLEOTIDE SEQUENCE [LARGE SCALE GENOMIC DNA]</scope>
    <source>
        <strain evidence="1 2">SE-s27</strain>
    </source>
</reference>